<proteinExistence type="predicted"/>
<dbReference type="SUPFAM" id="SSF53756">
    <property type="entry name" value="UDP-Glycosyltransferase/glycogen phosphorylase"/>
    <property type="match status" value="1"/>
</dbReference>
<gene>
    <name evidence="1" type="ORF">G6042_08005</name>
</gene>
<keyword evidence="2" id="KW-1185">Reference proteome</keyword>
<organism evidence="1 2">
    <name type="scientific">Flavobacterium solisilvae</name>
    <dbReference type="NCBI Taxonomy" id="1852019"/>
    <lineage>
        <taxon>Bacteria</taxon>
        <taxon>Pseudomonadati</taxon>
        <taxon>Bacteroidota</taxon>
        <taxon>Flavobacteriia</taxon>
        <taxon>Flavobacteriales</taxon>
        <taxon>Flavobacteriaceae</taxon>
        <taxon>Flavobacterium</taxon>
    </lineage>
</organism>
<protein>
    <submittedName>
        <fullName evidence="1">Glycosyltransferase family 4 protein</fullName>
    </submittedName>
</protein>
<sequence length="370" mass="43008">MQTKSIHIISFDNPFPPDFGGVIDVFYKIKALHSIGFKIYLHCFYQDRSVVSDELKAITERVFLYKKNRNPFFLFSKIPLPVISRFHHDLAKNIAKTDAPIFFEGLQTTMILQKVHLPNQKFLRLHNIESDFYTGMSKNETNYFWKIMYHFVAQKFMSYQKIISNFNHVFTLSCYENEVVKSMTNQSDYVPVFHGNQHQFLSKKGKFALYHGDLRLADNKKAAKFLIEVFKEIPDYQLIIASSNGKKMVETKAKNLSNVAFVELNASNQLTDLFSEAHINVMLSFQRSGTKLKVVNSLFNGRFCLVNKNMIDDVTVLNLCELAETKQEFVAKINELKNKEYQENEKRNQVLSTVLNDIENAKKIEKLLFS</sequence>
<dbReference type="Proteomes" id="UP000767947">
    <property type="component" value="Unassembled WGS sequence"/>
</dbReference>
<reference evidence="1 2" key="1">
    <citation type="submission" date="2020-02" db="EMBL/GenBank/DDBJ databases">
        <title>Flavobacterium sp. genome.</title>
        <authorList>
            <person name="Jung H.S."/>
            <person name="Baek J.H."/>
            <person name="Jeon C.O."/>
        </authorList>
    </citation>
    <scope>NUCLEOTIDE SEQUENCE [LARGE SCALE GENOMIC DNA]</scope>
    <source>
        <strain evidence="1 2">SE-s27</strain>
    </source>
</reference>
<dbReference type="Gene3D" id="3.40.50.2000">
    <property type="entry name" value="Glycogen Phosphorylase B"/>
    <property type="match status" value="1"/>
</dbReference>
<evidence type="ECO:0000313" key="1">
    <source>
        <dbReference type="EMBL" id="NMH25210.1"/>
    </source>
</evidence>
<dbReference type="RefSeq" id="WP_169523787.1">
    <property type="nucleotide sequence ID" value="NZ_JAAMPT010000206.1"/>
</dbReference>
<dbReference type="EMBL" id="JAAMPT010000206">
    <property type="protein sequence ID" value="NMH25210.1"/>
    <property type="molecule type" value="Genomic_DNA"/>
</dbReference>
<name>A0ABX1QUP0_9FLAO</name>
<comment type="caution">
    <text evidence="1">The sequence shown here is derived from an EMBL/GenBank/DDBJ whole genome shotgun (WGS) entry which is preliminary data.</text>
</comment>
<accession>A0ABX1QUP0</accession>
<evidence type="ECO:0000313" key="2">
    <source>
        <dbReference type="Proteomes" id="UP000767947"/>
    </source>
</evidence>